<accession>A0ABV9CUU1</accession>
<gene>
    <name evidence="1" type="ORF">ACFO60_39990</name>
</gene>
<comment type="caution">
    <text evidence="1">The sequence shown here is derived from an EMBL/GenBank/DDBJ whole genome shotgun (WGS) entry which is preliminary data.</text>
</comment>
<sequence length="233" mass="26187">MARILRGGGGRGGATRLKLYLSLLWLARGRDDPVFAYPAQQLATLLGLPGPAGARRVQDALQWLEKEDFVALDRRPGDATRVHLLDDAGAGRRYQSPGPLAKPAHKRSAKEREQHFYVQLEAKFWTEGWVAELSGAAVAMYLAALHEQRGRTDQSIWISPRVGRERYDLSDETRNKGLRELVGHDLLHLERRAVPQTSFSEAYRARNAYRVAAEGFGITSRGRRVDHDLFDFA</sequence>
<evidence type="ECO:0000313" key="2">
    <source>
        <dbReference type="Proteomes" id="UP001596004"/>
    </source>
</evidence>
<evidence type="ECO:0000313" key="1">
    <source>
        <dbReference type="EMBL" id="MFC4536991.1"/>
    </source>
</evidence>
<organism evidence="1 2">
    <name type="scientific">Sphaerisporangium dianthi</name>
    <dbReference type="NCBI Taxonomy" id="1436120"/>
    <lineage>
        <taxon>Bacteria</taxon>
        <taxon>Bacillati</taxon>
        <taxon>Actinomycetota</taxon>
        <taxon>Actinomycetes</taxon>
        <taxon>Streptosporangiales</taxon>
        <taxon>Streptosporangiaceae</taxon>
        <taxon>Sphaerisporangium</taxon>
    </lineage>
</organism>
<dbReference type="RefSeq" id="WP_380852487.1">
    <property type="nucleotide sequence ID" value="NZ_JBHSFP010000068.1"/>
</dbReference>
<dbReference type="Proteomes" id="UP001596004">
    <property type="component" value="Unassembled WGS sequence"/>
</dbReference>
<name>A0ABV9CUU1_9ACTN</name>
<protein>
    <submittedName>
        <fullName evidence="1">Uncharacterized protein</fullName>
    </submittedName>
</protein>
<keyword evidence="2" id="KW-1185">Reference proteome</keyword>
<proteinExistence type="predicted"/>
<dbReference type="EMBL" id="JBHSFP010000068">
    <property type="protein sequence ID" value="MFC4536991.1"/>
    <property type="molecule type" value="Genomic_DNA"/>
</dbReference>
<reference evidence="2" key="1">
    <citation type="journal article" date="2019" name="Int. J. Syst. Evol. Microbiol.">
        <title>The Global Catalogue of Microorganisms (GCM) 10K type strain sequencing project: providing services to taxonomists for standard genome sequencing and annotation.</title>
        <authorList>
            <consortium name="The Broad Institute Genomics Platform"/>
            <consortium name="The Broad Institute Genome Sequencing Center for Infectious Disease"/>
            <person name="Wu L."/>
            <person name="Ma J."/>
        </authorList>
    </citation>
    <scope>NUCLEOTIDE SEQUENCE [LARGE SCALE GENOMIC DNA]</scope>
    <source>
        <strain evidence="2">CGMCC 4.7132</strain>
    </source>
</reference>